<feature type="domain" description="Zinc finger Ogr/Delta-type" evidence="1">
    <location>
        <begin position="3"/>
        <end position="49"/>
    </location>
</feature>
<protein>
    <submittedName>
        <fullName evidence="2">Ogr/Delta-like zinc finger family protein</fullName>
    </submittedName>
</protein>
<sequence length="66" mass="7653">MMKCPVCKHAAHTRTSRYITDTMKEIYYQCRNVECSATFKAIESVDRIISQPELIPTHKTKYTQGV</sequence>
<evidence type="ECO:0000259" key="1">
    <source>
        <dbReference type="Pfam" id="PF04606"/>
    </source>
</evidence>
<dbReference type="InterPro" id="IPR007684">
    <property type="entry name" value="Znf_Ogr/Delta"/>
</dbReference>
<accession>A0ABU6DTM1</accession>
<comment type="caution">
    <text evidence="2">The sequence shown here is derived from an EMBL/GenBank/DDBJ whole genome shotgun (WGS) entry which is preliminary data.</text>
</comment>
<evidence type="ECO:0000313" key="2">
    <source>
        <dbReference type="EMBL" id="MEB5476272.1"/>
    </source>
</evidence>
<dbReference type="RefSeq" id="WP_325774821.1">
    <property type="nucleotide sequence ID" value="NZ_VTDN01000003.1"/>
</dbReference>
<gene>
    <name evidence="2" type="ORF">I2F25_04260</name>
</gene>
<name>A0ABU6DTM1_9GAMM</name>
<keyword evidence="3" id="KW-1185">Reference proteome</keyword>
<dbReference type="Pfam" id="PF04606">
    <property type="entry name" value="Ogr_Delta"/>
    <property type="match status" value="1"/>
</dbReference>
<evidence type="ECO:0000313" key="3">
    <source>
        <dbReference type="Proteomes" id="UP001339883"/>
    </source>
</evidence>
<organism evidence="2 3">
    <name type="scientific">Acinetobacter pollinis</name>
    <dbReference type="NCBI Taxonomy" id="2605270"/>
    <lineage>
        <taxon>Bacteria</taxon>
        <taxon>Pseudomonadati</taxon>
        <taxon>Pseudomonadota</taxon>
        <taxon>Gammaproteobacteria</taxon>
        <taxon>Moraxellales</taxon>
        <taxon>Moraxellaceae</taxon>
        <taxon>Acinetobacter</taxon>
    </lineage>
</organism>
<dbReference type="EMBL" id="VTDN01000003">
    <property type="protein sequence ID" value="MEB5476272.1"/>
    <property type="molecule type" value="Genomic_DNA"/>
</dbReference>
<reference evidence="2 3" key="1">
    <citation type="submission" date="2019-08" db="EMBL/GenBank/DDBJ databases">
        <title>Five species of Acinetobacter isolated from floral nectar and animal pollinators.</title>
        <authorList>
            <person name="Hendry T.A."/>
        </authorList>
    </citation>
    <scope>NUCLEOTIDE SEQUENCE [LARGE SCALE GENOMIC DNA]</scope>
    <source>
        <strain evidence="2 3">MD18.27</strain>
    </source>
</reference>
<proteinExistence type="predicted"/>
<dbReference type="Proteomes" id="UP001339883">
    <property type="component" value="Unassembled WGS sequence"/>
</dbReference>